<protein>
    <submittedName>
        <fullName evidence="1">Uncharacterized protein</fullName>
    </submittedName>
</protein>
<dbReference type="EMBL" id="CP114413">
    <property type="protein sequence ID" value="WAZ20215.1"/>
    <property type="molecule type" value="Genomic_DNA"/>
</dbReference>
<proteinExistence type="predicted"/>
<name>A0ABY7K8V3_9ACTN</name>
<gene>
    <name evidence="1" type="ORF">STRCI_001316</name>
</gene>
<organism evidence="1 2">
    <name type="scientific">Streptomyces cinnabarinus</name>
    <dbReference type="NCBI Taxonomy" id="67287"/>
    <lineage>
        <taxon>Bacteria</taxon>
        <taxon>Bacillati</taxon>
        <taxon>Actinomycetota</taxon>
        <taxon>Actinomycetes</taxon>
        <taxon>Kitasatosporales</taxon>
        <taxon>Streptomycetaceae</taxon>
        <taxon>Streptomyces</taxon>
    </lineage>
</organism>
<sequence>MSTQDLVAELRTAAARVRASADMKARVDSDNLPLLDIIRSLLRAAEPLARWLDEQARYVAASGMYDVLALDVARAINDTGEPGRGEDGHIADRHSGAYLYERLKRLSGEV</sequence>
<dbReference type="Proteomes" id="UP001164439">
    <property type="component" value="Chromosome"/>
</dbReference>
<dbReference type="RefSeq" id="WP_269657903.1">
    <property type="nucleotide sequence ID" value="NZ_CP114413.1"/>
</dbReference>
<keyword evidence="2" id="KW-1185">Reference proteome</keyword>
<reference evidence="1" key="1">
    <citation type="submission" date="2022-12" db="EMBL/GenBank/DDBJ databases">
        <authorList>
            <person name="Ruckert C."/>
            <person name="Busche T."/>
            <person name="Kalinowski J."/>
            <person name="Wittmann C."/>
        </authorList>
    </citation>
    <scope>NUCLEOTIDE SEQUENCE</scope>
    <source>
        <strain evidence="1">DSM 40467</strain>
    </source>
</reference>
<accession>A0ABY7K8V3</accession>
<evidence type="ECO:0000313" key="2">
    <source>
        <dbReference type="Proteomes" id="UP001164439"/>
    </source>
</evidence>
<evidence type="ECO:0000313" key="1">
    <source>
        <dbReference type="EMBL" id="WAZ20215.1"/>
    </source>
</evidence>